<feature type="transmembrane region" description="Helical" evidence="1">
    <location>
        <begin position="63"/>
        <end position="79"/>
    </location>
</feature>
<keyword evidence="1" id="KW-0812">Transmembrane</keyword>
<feature type="transmembrane region" description="Helical" evidence="1">
    <location>
        <begin position="6"/>
        <end position="28"/>
    </location>
</feature>
<dbReference type="AlphaFoldDB" id="A0A9D1KWF7"/>
<feature type="transmembrane region" description="Helical" evidence="1">
    <location>
        <begin position="40"/>
        <end position="57"/>
    </location>
</feature>
<comment type="caution">
    <text evidence="2">The sequence shown here is derived from an EMBL/GenBank/DDBJ whole genome shotgun (WGS) entry which is preliminary data.</text>
</comment>
<reference evidence="2" key="1">
    <citation type="submission" date="2020-10" db="EMBL/GenBank/DDBJ databases">
        <authorList>
            <person name="Gilroy R."/>
        </authorList>
    </citation>
    <scope>NUCLEOTIDE SEQUENCE</scope>
    <source>
        <strain evidence="2">CHK176-22527</strain>
    </source>
</reference>
<accession>A0A9D1KWF7</accession>
<keyword evidence="1" id="KW-1133">Transmembrane helix</keyword>
<feature type="transmembrane region" description="Helical" evidence="1">
    <location>
        <begin position="84"/>
        <end position="105"/>
    </location>
</feature>
<evidence type="ECO:0000313" key="3">
    <source>
        <dbReference type="Proteomes" id="UP000824159"/>
    </source>
</evidence>
<protein>
    <submittedName>
        <fullName evidence="2">AzlD domain-containing protein</fullName>
    </submittedName>
</protein>
<evidence type="ECO:0000256" key="1">
    <source>
        <dbReference type="SAM" id="Phobius"/>
    </source>
</evidence>
<evidence type="ECO:0000313" key="2">
    <source>
        <dbReference type="EMBL" id="HIU00101.1"/>
    </source>
</evidence>
<proteinExistence type="predicted"/>
<gene>
    <name evidence="2" type="ORF">IAD12_07585</name>
</gene>
<organism evidence="2 3">
    <name type="scientific">Candidatus Allocopromorpha excrementavium</name>
    <dbReference type="NCBI Taxonomy" id="2840741"/>
    <lineage>
        <taxon>Bacteria</taxon>
        <taxon>Bacillati</taxon>
        <taxon>Bacillota</taxon>
        <taxon>Clostridia</taxon>
        <taxon>Eubacteriales</taxon>
        <taxon>Eubacteriaceae</taxon>
        <taxon>Eubacteriaceae incertae sedis</taxon>
        <taxon>Candidatus Allocopromorpha</taxon>
    </lineage>
</organism>
<keyword evidence="1" id="KW-0472">Membrane</keyword>
<name>A0A9D1KWF7_9FIRM</name>
<dbReference type="Pfam" id="PF05437">
    <property type="entry name" value="AzlD"/>
    <property type="match status" value="1"/>
</dbReference>
<dbReference type="InterPro" id="IPR008407">
    <property type="entry name" value="Brnchd-chn_aa_trnsp_AzlD"/>
</dbReference>
<dbReference type="Proteomes" id="UP000824159">
    <property type="component" value="Unassembled WGS sequence"/>
</dbReference>
<sequence length="106" mass="11620">MDFMKFLPYLIVMAGVTYLIRAVPFVLVNKKIENRFLNSFLYYIPYTVLAAMTFPAILYATDSMISAVAGLAAAIVIALKGKSLIIVAAGACGSVFIVEIFHMFLT</sequence>
<dbReference type="EMBL" id="DVLX01000091">
    <property type="protein sequence ID" value="HIU00101.1"/>
    <property type="molecule type" value="Genomic_DNA"/>
</dbReference>
<reference evidence="2" key="2">
    <citation type="journal article" date="2021" name="PeerJ">
        <title>Extensive microbial diversity within the chicken gut microbiome revealed by metagenomics and culture.</title>
        <authorList>
            <person name="Gilroy R."/>
            <person name="Ravi A."/>
            <person name="Getino M."/>
            <person name="Pursley I."/>
            <person name="Horton D.L."/>
            <person name="Alikhan N.F."/>
            <person name="Baker D."/>
            <person name="Gharbi K."/>
            <person name="Hall N."/>
            <person name="Watson M."/>
            <person name="Adriaenssens E.M."/>
            <person name="Foster-Nyarko E."/>
            <person name="Jarju S."/>
            <person name="Secka A."/>
            <person name="Antonio M."/>
            <person name="Oren A."/>
            <person name="Chaudhuri R.R."/>
            <person name="La Ragione R."/>
            <person name="Hildebrand F."/>
            <person name="Pallen M.J."/>
        </authorList>
    </citation>
    <scope>NUCLEOTIDE SEQUENCE</scope>
    <source>
        <strain evidence="2">CHK176-22527</strain>
    </source>
</reference>